<name>A0A1D2VKH4_9ASCO</name>
<feature type="repeat" description="TPR" evidence="7">
    <location>
        <begin position="393"/>
        <end position="426"/>
    </location>
</feature>
<dbReference type="PROSITE" id="PS50005">
    <property type="entry name" value="TPR"/>
    <property type="match status" value="4"/>
</dbReference>
<evidence type="ECO:0000259" key="8">
    <source>
        <dbReference type="Pfam" id="PF04049"/>
    </source>
</evidence>
<dbReference type="GO" id="GO:0016567">
    <property type="term" value="P:protein ubiquitination"/>
    <property type="evidence" value="ECO:0007669"/>
    <property type="project" value="EnsemblFungi"/>
</dbReference>
<dbReference type="GO" id="GO:0030332">
    <property type="term" value="F:cyclin binding"/>
    <property type="evidence" value="ECO:0007669"/>
    <property type="project" value="EnsemblFungi"/>
</dbReference>
<proteinExistence type="predicted"/>
<keyword evidence="6" id="KW-0131">Cell cycle</keyword>
<organism evidence="9 10">
    <name type="scientific">Ascoidea rubescens DSM 1968</name>
    <dbReference type="NCBI Taxonomy" id="1344418"/>
    <lineage>
        <taxon>Eukaryota</taxon>
        <taxon>Fungi</taxon>
        <taxon>Dikarya</taxon>
        <taxon>Ascomycota</taxon>
        <taxon>Saccharomycotina</taxon>
        <taxon>Saccharomycetes</taxon>
        <taxon>Ascoideaceae</taxon>
        <taxon>Ascoidea</taxon>
    </lineage>
</organism>
<dbReference type="GO" id="GO:0051301">
    <property type="term" value="P:cell division"/>
    <property type="evidence" value="ECO:0007669"/>
    <property type="project" value="UniProtKB-KW"/>
</dbReference>
<reference evidence="10" key="1">
    <citation type="submission" date="2016-05" db="EMBL/GenBank/DDBJ databases">
        <title>Comparative genomics of biotechnologically important yeasts.</title>
        <authorList>
            <consortium name="DOE Joint Genome Institute"/>
            <person name="Riley R."/>
            <person name="Haridas S."/>
            <person name="Wolfe K.H."/>
            <person name="Lopes M.R."/>
            <person name="Hittinger C.T."/>
            <person name="Goker M."/>
            <person name="Salamov A."/>
            <person name="Wisecaver J."/>
            <person name="Long T.M."/>
            <person name="Aerts A.L."/>
            <person name="Barry K."/>
            <person name="Choi C."/>
            <person name="Clum A."/>
            <person name="Coughlan A.Y."/>
            <person name="Deshpande S."/>
            <person name="Douglass A.P."/>
            <person name="Hanson S.J."/>
            <person name="Klenk H.-P."/>
            <person name="Labutti K."/>
            <person name="Lapidus A."/>
            <person name="Lindquist E."/>
            <person name="Lipzen A."/>
            <person name="Meier-Kolthoff J.P."/>
            <person name="Ohm R.A."/>
            <person name="Otillar R.P."/>
            <person name="Pangilinan J."/>
            <person name="Peng Y."/>
            <person name="Rokas A."/>
            <person name="Rosa C.A."/>
            <person name="Scheuner C."/>
            <person name="Sibirny A.A."/>
            <person name="Slot J.C."/>
            <person name="Stielow J.B."/>
            <person name="Sun H."/>
            <person name="Kurtzman C.P."/>
            <person name="Blackwell M."/>
            <person name="Grigoriev I.V."/>
            <person name="Jeffries T.W."/>
        </authorList>
    </citation>
    <scope>NUCLEOTIDE SEQUENCE [LARGE SCALE GENOMIC DNA]</scope>
    <source>
        <strain evidence="10">DSM 1968</strain>
    </source>
</reference>
<evidence type="ECO:0000256" key="6">
    <source>
        <dbReference type="ARBA" id="ARBA00023306"/>
    </source>
</evidence>
<dbReference type="InterPro" id="IPR011990">
    <property type="entry name" value="TPR-like_helical_dom_sf"/>
</dbReference>
<dbReference type="Pfam" id="PF13414">
    <property type="entry name" value="TPR_11"/>
    <property type="match status" value="2"/>
</dbReference>
<feature type="domain" description="Cdc23" evidence="8">
    <location>
        <begin position="52"/>
        <end position="264"/>
    </location>
</feature>
<dbReference type="OrthoDB" id="10262026at2759"/>
<dbReference type="Proteomes" id="UP000095038">
    <property type="component" value="Unassembled WGS sequence"/>
</dbReference>
<dbReference type="EMBL" id="KV454478">
    <property type="protein sequence ID" value="ODV62113.1"/>
    <property type="molecule type" value="Genomic_DNA"/>
</dbReference>
<dbReference type="PANTHER" id="PTHR12558:SF10">
    <property type="entry name" value="CELL DIVISION CYCLE PROTEIN 23 HOMOLOG"/>
    <property type="match status" value="1"/>
</dbReference>
<dbReference type="InterPro" id="IPR007192">
    <property type="entry name" value="APC8"/>
</dbReference>
<evidence type="ECO:0000256" key="2">
    <source>
        <dbReference type="ARBA" id="ARBA00022737"/>
    </source>
</evidence>
<dbReference type="GO" id="GO:0045842">
    <property type="term" value="P:positive regulation of mitotic metaphase/anaphase transition"/>
    <property type="evidence" value="ECO:0007669"/>
    <property type="project" value="TreeGrafter"/>
</dbReference>
<evidence type="ECO:0000256" key="3">
    <source>
        <dbReference type="ARBA" id="ARBA00022776"/>
    </source>
</evidence>
<accession>A0A1D2VKH4</accession>
<dbReference type="Pfam" id="PF13181">
    <property type="entry name" value="TPR_8"/>
    <property type="match status" value="1"/>
</dbReference>
<dbReference type="RefSeq" id="XP_020048420.1">
    <property type="nucleotide sequence ID" value="XM_020195061.1"/>
</dbReference>
<evidence type="ECO:0000313" key="9">
    <source>
        <dbReference type="EMBL" id="ODV62113.1"/>
    </source>
</evidence>
<keyword evidence="4" id="KW-0833">Ubl conjugation pathway</keyword>
<dbReference type="STRING" id="1344418.A0A1D2VKH4"/>
<feature type="repeat" description="TPR" evidence="7">
    <location>
        <begin position="427"/>
        <end position="460"/>
    </location>
</feature>
<keyword evidence="1" id="KW-0132">Cell division</keyword>
<dbReference type="InParanoid" id="A0A1D2VKH4"/>
<evidence type="ECO:0000256" key="7">
    <source>
        <dbReference type="PROSITE-ProRule" id="PRU00339"/>
    </source>
</evidence>
<keyword evidence="10" id="KW-1185">Reference proteome</keyword>
<sequence>MESINLDPQDLFNFKNELRKSVKILTNLNLYNSAKWSAEALNDDDIINSILENDKIALAKSYFDCKEFDRCSNCLKDCKSSIALFIKLYSTYLSGEKRKEEDSEGVLGQQDSIAQNLSLPLILKEIELYINNHEDTSKNLNPFLYYLYGIILLKQKNIKQAQESFFKSLLLYPYNWTCWAELIASISSFDEALNFLNKFLNLKPNSINSEFGKQIKLDNKNIMIKVFSVVIHQEFFQQNIILLKELNFLTKLFPNFSFIKIQKALISYHHLDYQDSEKIFDDILLNDPFRLDDLDIYSNILYVMEKNSKLLYLAQLASSVDKFRPETCCIIANYYSLKFEHEKAIMYYRRALTLNRECLAAWTLMGHEFVELKNSHAAIESYRRAVDTNNKDFKAWYGLGQAYEVLDMHLYSLYYYQKACSLNPLDKRMWQALGNCYEKLNKYNESIKCYKRALAISDMDPIILYKLALLYQELKDIHSCVSYMKLCLKEEEEYEPTDETCKARLWLAKHEFKNCNWEDAYRYASELNNGSSNEIEEARSIAREAMNAIKTKQFSR</sequence>
<dbReference type="SUPFAM" id="SSF48452">
    <property type="entry name" value="TPR-like"/>
    <property type="match status" value="3"/>
</dbReference>
<dbReference type="Pfam" id="PF04049">
    <property type="entry name" value="ANAPC8"/>
    <property type="match status" value="1"/>
</dbReference>
<dbReference type="GO" id="GO:0031145">
    <property type="term" value="P:anaphase-promoting complex-dependent catabolic process"/>
    <property type="evidence" value="ECO:0007669"/>
    <property type="project" value="EnsemblFungi"/>
</dbReference>
<keyword evidence="2" id="KW-0677">Repeat</keyword>
<keyword evidence="5 7" id="KW-0802">TPR repeat</keyword>
<keyword evidence="3" id="KW-0498">Mitosis</keyword>
<feature type="repeat" description="TPR" evidence="7">
    <location>
        <begin position="359"/>
        <end position="392"/>
    </location>
</feature>
<dbReference type="SMART" id="SM00028">
    <property type="entry name" value="TPR"/>
    <property type="match status" value="6"/>
</dbReference>
<protein>
    <submittedName>
        <fullName evidence="9">Subunit of the anaphase-promoting complex/cyclosome</fullName>
    </submittedName>
</protein>
<evidence type="ECO:0000256" key="4">
    <source>
        <dbReference type="ARBA" id="ARBA00022786"/>
    </source>
</evidence>
<feature type="repeat" description="TPR" evidence="7">
    <location>
        <begin position="142"/>
        <end position="175"/>
    </location>
</feature>
<dbReference type="FunCoup" id="A0A1D2VKH4">
    <property type="interactions" value="1052"/>
</dbReference>
<gene>
    <name evidence="9" type="ORF">ASCRUDRAFT_90800</name>
</gene>
<dbReference type="Gene3D" id="1.25.40.10">
    <property type="entry name" value="Tetratricopeptide repeat domain"/>
    <property type="match status" value="2"/>
</dbReference>
<dbReference type="GeneID" id="30968697"/>
<dbReference type="PANTHER" id="PTHR12558">
    <property type="entry name" value="CELL DIVISION CYCLE 16,23,27"/>
    <property type="match status" value="1"/>
</dbReference>
<evidence type="ECO:0000256" key="1">
    <source>
        <dbReference type="ARBA" id="ARBA00022618"/>
    </source>
</evidence>
<evidence type="ECO:0000313" key="10">
    <source>
        <dbReference type="Proteomes" id="UP000095038"/>
    </source>
</evidence>
<dbReference type="InterPro" id="IPR019734">
    <property type="entry name" value="TPR_rpt"/>
</dbReference>
<dbReference type="GO" id="GO:0061630">
    <property type="term" value="F:ubiquitin protein ligase activity"/>
    <property type="evidence" value="ECO:0007669"/>
    <property type="project" value="EnsemblFungi"/>
</dbReference>
<dbReference type="GO" id="GO:0005680">
    <property type="term" value="C:anaphase-promoting complex"/>
    <property type="evidence" value="ECO:0007669"/>
    <property type="project" value="EnsemblFungi"/>
</dbReference>
<evidence type="ECO:0000256" key="5">
    <source>
        <dbReference type="ARBA" id="ARBA00022803"/>
    </source>
</evidence>
<dbReference type="AlphaFoldDB" id="A0A1D2VKH4"/>